<organism evidence="2 3">
    <name type="scientific">Candidatus Endonucleibacter bathymodioli</name>
    <dbReference type="NCBI Taxonomy" id="539814"/>
    <lineage>
        <taxon>Bacteria</taxon>
        <taxon>Pseudomonadati</taxon>
        <taxon>Pseudomonadota</taxon>
        <taxon>Gammaproteobacteria</taxon>
        <taxon>Oceanospirillales</taxon>
        <taxon>Endozoicomonadaceae</taxon>
        <taxon>Candidatus Endonucleibacter</taxon>
    </lineage>
</organism>
<feature type="compositionally biased region" description="Basic residues" evidence="1">
    <location>
        <begin position="29"/>
        <end position="41"/>
    </location>
</feature>
<reference evidence="2 3" key="1">
    <citation type="journal article" date="2023" name="bioRxiv">
        <title>An intranuclear bacterial parasite of deep-sea mussels expresses apoptosis inhibitors acquired from its host.</title>
        <authorList>
            <person name="Gonzalez Porras M.A."/>
            <person name="Assie A."/>
            <person name="Tietjen M."/>
            <person name="Violette M."/>
            <person name="Kleiner M."/>
            <person name="Gruber-Vodicka H."/>
            <person name="Dubilier N."/>
            <person name="Leisch N."/>
        </authorList>
    </citation>
    <scope>NUCLEOTIDE SEQUENCE [LARGE SCALE GENOMIC DNA]</scope>
    <source>
        <strain evidence="2">IAP13</strain>
    </source>
</reference>
<feature type="region of interest" description="Disordered" evidence="1">
    <location>
        <begin position="21"/>
        <end position="53"/>
    </location>
</feature>
<proteinExistence type="predicted"/>
<dbReference type="Proteomes" id="UP001178148">
    <property type="component" value="Unassembled WGS sequence"/>
</dbReference>
<evidence type="ECO:0000313" key="3">
    <source>
        <dbReference type="Proteomes" id="UP001178148"/>
    </source>
</evidence>
<evidence type="ECO:0000313" key="2">
    <source>
        <dbReference type="EMBL" id="MDP0590346.1"/>
    </source>
</evidence>
<name>A0AA90P1C7_9GAMM</name>
<keyword evidence="3" id="KW-1185">Reference proteome</keyword>
<accession>A0AA90P1C7</accession>
<dbReference type="EMBL" id="JASXSV010000048">
    <property type="protein sequence ID" value="MDP0590346.1"/>
    <property type="molecule type" value="Genomic_DNA"/>
</dbReference>
<protein>
    <submittedName>
        <fullName evidence="2">Uncharacterized protein</fullName>
    </submittedName>
</protein>
<comment type="caution">
    <text evidence="2">The sequence shown here is derived from an EMBL/GenBank/DDBJ whole genome shotgun (WGS) entry which is preliminary data.</text>
</comment>
<dbReference type="AlphaFoldDB" id="A0AA90P1C7"/>
<sequence>MHHSNKTISLNLKSCHSRAYGAEEAHRTNLQRRKKASKVNNKRTDVVSRQVKQ</sequence>
<gene>
    <name evidence="2" type="ORF">QS748_14615</name>
</gene>
<evidence type="ECO:0000256" key="1">
    <source>
        <dbReference type="SAM" id="MobiDB-lite"/>
    </source>
</evidence>